<gene>
    <name evidence="6" type="ORF">AL399_07385</name>
</gene>
<dbReference type="AlphaFoldDB" id="A0A0Q4AZN9"/>
<dbReference type="GO" id="GO:0009011">
    <property type="term" value="F:alpha-1,4-glucan glucosyltransferase (ADP-glucose donor) activity"/>
    <property type="evidence" value="ECO:0007669"/>
    <property type="project" value="UniProtKB-EC"/>
</dbReference>
<sequence>MDDIKVLFVNQEIEPYVVGTQMASAGLKLPQQAMALGYDVRTFMPKFGVINERRNQLHEVIRLSGLNLVIAGADHPLIIKVASLQSIRLQVYFIDNEDYFLRRGIFHDELGLPYSDNDERGFFFAKGVLETVKKLRWIPDIIHCNGWFTSFIPPLVRTLYGGESLFGGVKILYTLYDDTPDEPIGANPYNTLGALKITPEEREGMRDADHAALCRLAIRYSDAVGKGEIGLDPGLIAYAQGLERPLYDLHSEEQVQAAYQSLMG</sequence>
<comment type="catalytic activity">
    <reaction evidence="1">
        <text>[(1-&gt;4)-alpha-D-glucosyl](n) + ADP-alpha-D-glucose = [(1-&gt;4)-alpha-D-glucosyl](n+1) + ADP + H(+)</text>
        <dbReference type="Rhea" id="RHEA:18189"/>
        <dbReference type="Rhea" id="RHEA-COMP:9584"/>
        <dbReference type="Rhea" id="RHEA-COMP:9587"/>
        <dbReference type="ChEBI" id="CHEBI:15378"/>
        <dbReference type="ChEBI" id="CHEBI:15444"/>
        <dbReference type="ChEBI" id="CHEBI:57498"/>
        <dbReference type="ChEBI" id="CHEBI:456216"/>
        <dbReference type="EC" id="2.4.1.21"/>
    </reaction>
</comment>
<comment type="caution">
    <text evidence="6">The sequence shown here is derived from an EMBL/GenBank/DDBJ whole genome shotgun (WGS) entry which is preliminary data.</text>
</comment>
<dbReference type="Proteomes" id="UP000054172">
    <property type="component" value="Unassembled WGS sequence"/>
</dbReference>
<keyword evidence="4" id="KW-0808">Transferase</keyword>
<proteinExistence type="predicted"/>
<keyword evidence="3" id="KW-0328">Glycosyltransferase</keyword>
<dbReference type="InterPro" id="IPR013534">
    <property type="entry name" value="Starch_synth_cat_dom"/>
</dbReference>
<organism evidence="6 7">
    <name type="scientific">Candidatus [Bacteroides] periocalifornicus</name>
    <dbReference type="NCBI Taxonomy" id="1702214"/>
    <lineage>
        <taxon>Bacteria</taxon>
        <taxon>Pseudomonadati</taxon>
        <taxon>Bacteroidota</taxon>
    </lineage>
</organism>
<reference evidence="6" key="1">
    <citation type="submission" date="2015-08" db="EMBL/GenBank/DDBJ databases">
        <title>Candidatus Bacteriodes Periocalifornicus.</title>
        <authorList>
            <person name="McLean J.S."/>
            <person name="Kelley S."/>
        </authorList>
    </citation>
    <scope>NUCLEOTIDE SEQUENCE [LARGE SCALE GENOMIC DNA]</scope>
    <source>
        <strain evidence="6">12B</strain>
    </source>
</reference>
<dbReference type="SUPFAM" id="SSF53756">
    <property type="entry name" value="UDP-Glycosyltransferase/glycogen phosphorylase"/>
    <property type="match status" value="1"/>
</dbReference>
<dbReference type="EC" id="2.4.1.21" evidence="2"/>
<dbReference type="EMBL" id="LIIK01000039">
    <property type="protein sequence ID" value="KQM08415.1"/>
    <property type="molecule type" value="Genomic_DNA"/>
</dbReference>
<dbReference type="Pfam" id="PF08323">
    <property type="entry name" value="Glyco_transf_5"/>
    <property type="match status" value="1"/>
</dbReference>
<dbReference type="Gene3D" id="3.40.50.2000">
    <property type="entry name" value="Glycogen Phosphorylase B"/>
    <property type="match status" value="1"/>
</dbReference>
<evidence type="ECO:0000259" key="5">
    <source>
        <dbReference type="Pfam" id="PF08323"/>
    </source>
</evidence>
<evidence type="ECO:0000256" key="2">
    <source>
        <dbReference type="ARBA" id="ARBA00012588"/>
    </source>
</evidence>
<evidence type="ECO:0000256" key="1">
    <source>
        <dbReference type="ARBA" id="ARBA00001478"/>
    </source>
</evidence>
<feature type="domain" description="Starch synthase catalytic" evidence="5">
    <location>
        <begin position="5"/>
        <end position="224"/>
    </location>
</feature>
<evidence type="ECO:0000256" key="4">
    <source>
        <dbReference type="ARBA" id="ARBA00022679"/>
    </source>
</evidence>
<dbReference type="STRING" id="1702214.AL399_07385"/>
<accession>A0A0Q4AZN9</accession>
<evidence type="ECO:0000313" key="7">
    <source>
        <dbReference type="Proteomes" id="UP000054172"/>
    </source>
</evidence>
<evidence type="ECO:0000256" key="3">
    <source>
        <dbReference type="ARBA" id="ARBA00022676"/>
    </source>
</evidence>
<dbReference type="PATRIC" id="fig|1702214.3.peg.1074"/>
<name>A0A0Q4AZN9_9BACT</name>
<evidence type="ECO:0000313" key="6">
    <source>
        <dbReference type="EMBL" id="KQM08415.1"/>
    </source>
</evidence>
<protein>
    <recommendedName>
        <fullName evidence="2">starch synthase</fullName>
        <ecNumber evidence="2">2.4.1.21</ecNumber>
    </recommendedName>
</protein>
<keyword evidence="7" id="KW-1185">Reference proteome</keyword>